<dbReference type="SUPFAM" id="SSF51735">
    <property type="entry name" value="NAD(P)-binding Rossmann-fold domains"/>
    <property type="match status" value="1"/>
</dbReference>
<dbReference type="CDD" id="cd05251">
    <property type="entry name" value="NmrA_like_SDR_a"/>
    <property type="match status" value="1"/>
</dbReference>
<evidence type="ECO:0000313" key="5">
    <source>
        <dbReference type="EMBL" id="EPQ02842.1"/>
    </source>
</evidence>
<dbReference type="eggNOG" id="ENOG502QQEA">
    <property type="taxonomic scope" value="Eukaryota"/>
</dbReference>
<dbReference type="InterPro" id="IPR051164">
    <property type="entry name" value="NmrA-like_oxidored"/>
</dbReference>
<feature type="domain" description="NmrA-like" evidence="4">
    <location>
        <begin position="4"/>
        <end position="85"/>
    </location>
</feature>
<dbReference type="Pfam" id="PF05368">
    <property type="entry name" value="NmrA"/>
    <property type="match status" value="2"/>
</dbReference>
<dbReference type="EMBL" id="KE161269">
    <property type="protein sequence ID" value="EPQ02842.1"/>
    <property type="molecule type" value="Genomic_DNA"/>
</dbReference>
<dbReference type="GO" id="GO:0005634">
    <property type="term" value="C:nucleus"/>
    <property type="evidence" value="ECO:0007669"/>
    <property type="project" value="TreeGrafter"/>
</dbReference>
<dbReference type="InterPro" id="IPR036291">
    <property type="entry name" value="NAD(P)-bd_dom_sf"/>
</dbReference>
<dbReference type="Gene3D" id="3.40.50.720">
    <property type="entry name" value="NAD(P)-binding Rossmann-like Domain"/>
    <property type="match status" value="1"/>
</dbReference>
<name>S7P5G4_MYOBR</name>
<protein>
    <recommendedName>
        <fullName evidence="3">NmrA-like family domain-containing protein 1</fullName>
    </recommendedName>
</protein>
<evidence type="ECO:0000313" key="6">
    <source>
        <dbReference type="Proteomes" id="UP000052978"/>
    </source>
</evidence>
<dbReference type="PANTHER" id="PTHR42748:SF10">
    <property type="entry name" value="NMRA-LIKE DOMAIN-CONTAINING PROTEIN"/>
    <property type="match status" value="1"/>
</dbReference>
<dbReference type="Proteomes" id="UP000052978">
    <property type="component" value="Unassembled WGS sequence"/>
</dbReference>
<sequence length="315" mass="34579">MTSKEVIAVFGATGSQGGSVARALLESKKFAVRAVTRNVTQPKALVLQELGAEVVKGDLNDKASVEAALQDAYGVFLVTNYWEHHSKEEEVSQVGTPLSPFLLPFLAALPSLEGDVTKRLGVKHVVFSGLENVKRLTGGKLVVEHFDRKGEVEEYFWSIGVPMTSIHLAAYFENFLTLWKPKKASDGDYYTVALPMGDIPMDGISVADIGAVVSRIFDSPEEFLGKAMGLSAEALTVQQYADVLSKILGKDIRDAKITLEAYEKLGFPGAEEMANMFHFYQMKPARDVKLTHRLNPEVKSFSQFVSENKEALMGI</sequence>
<accession>S7P5G4</accession>
<evidence type="ECO:0000256" key="2">
    <source>
        <dbReference type="ARBA" id="ARBA00022857"/>
    </source>
</evidence>
<dbReference type="PANTHER" id="PTHR42748">
    <property type="entry name" value="NITROGEN METABOLITE REPRESSION PROTEIN NMRA FAMILY MEMBER"/>
    <property type="match status" value="1"/>
</dbReference>
<reference evidence="5 6" key="1">
    <citation type="journal article" date="2013" name="Nat. Commun.">
        <title>Genome analysis reveals insights into physiology and longevity of the Brandt's bat Myotis brandtii.</title>
        <authorList>
            <person name="Seim I."/>
            <person name="Fang X."/>
            <person name="Xiong Z."/>
            <person name="Lobanov A.V."/>
            <person name="Huang Z."/>
            <person name="Ma S."/>
            <person name="Feng Y."/>
            <person name="Turanov A.A."/>
            <person name="Zhu Y."/>
            <person name="Lenz T.L."/>
            <person name="Gerashchenko M.V."/>
            <person name="Fan D."/>
            <person name="Hee Yim S."/>
            <person name="Yao X."/>
            <person name="Jordan D."/>
            <person name="Xiong Y."/>
            <person name="Ma Y."/>
            <person name="Lyapunov A.N."/>
            <person name="Chen G."/>
            <person name="Kulakova O.I."/>
            <person name="Sun Y."/>
            <person name="Lee S.G."/>
            <person name="Bronson R.T."/>
            <person name="Moskalev A.A."/>
            <person name="Sunyaev S.R."/>
            <person name="Zhang G."/>
            <person name="Krogh A."/>
            <person name="Wang J."/>
            <person name="Gladyshev V.N."/>
        </authorList>
    </citation>
    <scope>NUCLEOTIDE SEQUENCE [LARGE SCALE GENOMIC DNA]</scope>
</reference>
<evidence type="ECO:0000256" key="1">
    <source>
        <dbReference type="ARBA" id="ARBA00006328"/>
    </source>
</evidence>
<dbReference type="InterPro" id="IPR008030">
    <property type="entry name" value="NmrA-like"/>
</dbReference>
<feature type="domain" description="NmrA-like" evidence="4">
    <location>
        <begin position="115"/>
        <end position="282"/>
    </location>
</feature>
<keyword evidence="6" id="KW-1185">Reference proteome</keyword>
<gene>
    <name evidence="5" type="ORF">D623_10015000</name>
</gene>
<dbReference type="Gene3D" id="3.90.25.10">
    <property type="entry name" value="UDP-galactose 4-epimerase, domain 1"/>
    <property type="match status" value="1"/>
</dbReference>
<proteinExistence type="inferred from homology"/>
<evidence type="ECO:0000256" key="3">
    <source>
        <dbReference type="ARBA" id="ARBA00040296"/>
    </source>
</evidence>
<comment type="similarity">
    <text evidence="1">Belongs to the NmrA-type oxidoreductase family.</text>
</comment>
<keyword evidence="2" id="KW-0521">NADP</keyword>
<organism evidence="5 6">
    <name type="scientific">Myotis brandtii</name>
    <name type="common">Brandt's bat</name>
    <dbReference type="NCBI Taxonomy" id="109478"/>
    <lineage>
        <taxon>Eukaryota</taxon>
        <taxon>Metazoa</taxon>
        <taxon>Chordata</taxon>
        <taxon>Craniata</taxon>
        <taxon>Vertebrata</taxon>
        <taxon>Euteleostomi</taxon>
        <taxon>Mammalia</taxon>
        <taxon>Eutheria</taxon>
        <taxon>Laurasiatheria</taxon>
        <taxon>Chiroptera</taxon>
        <taxon>Yangochiroptera</taxon>
        <taxon>Vespertilionidae</taxon>
        <taxon>Myotis</taxon>
    </lineage>
</organism>
<dbReference type="AlphaFoldDB" id="S7P5G4"/>
<evidence type="ECO:0000259" key="4">
    <source>
        <dbReference type="Pfam" id="PF05368"/>
    </source>
</evidence>